<accession>A0AAV4RMV6</accession>
<comment type="function">
    <text evidence="1">May act as a substrate-specific adapter of an E3 ubiquitin-protein ligase complex (CUL3-RBX1-BTB) which mediates the ubiquitination and subsequent proteasomal degradation of target proteins.</text>
</comment>
<dbReference type="InterPro" id="IPR044784">
    <property type="entry name" value="At1g01640-like"/>
</dbReference>
<dbReference type="AlphaFoldDB" id="A0AAV4RMV6"/>
<sequence>MSLLRVSKRNFYFKWCIERSLLNVNACLDSPIFLADSLLKTEWSLQLSITSVSGLHSLVCSLKRADQDDGPKLIGLCFKLSLENIAEISSNWSFANNERYELVLVQDIRTLTSDLLTKESSWVVCCNMWMWMDDPMAMAAECSALTKITTTKLSKCWKFLWLGENNPATKWLVDENVNLNVNSVHDPVSLKVKVVVNNNELIITMINASGRMVFLQAKASIKDNKHNLACSTDNVFIFGTDGEECELSFNLSKYTFAKKMQDLFILCELFFPNEIECSEIVRYSDKLISEPSISYVHRNSQLKCSNSQTSCLFQSKNVTTQTEKFLSSQSDHCKSIGIQTTNTGFEENTAMQTSNSYTSIENETCQFSDELCHTVETDPDLLSTEMTEDSTNDFRYNILYLCSPMSIAVVTAYLTLSAAFILSQYLTTNELSDLIQQSKPQQYSYHQSICFRSSIFGEMFQINIIEKGCKTEKIKLLRSETMDILLLFLVSENLEECEWEKISKLLHAVYRYQIEELIKKCISFLATHLSATNVCDVLLLAETYKNIELKMIAQEFISSHASEVFSSDAWTKFMIQNPESAAEMLHYFSSVCP</sequence>
<dbReference type="Gene3D" id="3.30.710.10">
    <property type="entry name" value="Potassium Channel Kv1.1, Chain A"/>
    <property type="match status" value="1"/>
</dbReference>
<dbReference type="SUPFAM" id="SSF54695">
    <property type="entry name" value="POZ domain"/>
    <property type="match status" value="1"/>
</dbReference>
<dbReference type="EMBL" id="BPLQ01006511">
    <property type="protein sequence ID" value="GIY23029.1"/>
    <property type="molecule type" value="Genomic_DNA"/>
</dbReference>
<dbReference type="PANTHER" id="PTHR47274">
    <property type="entry name" value="BTB/POZ DOMAIN CONTAINING PROTEIN, EXPRESSED-RELATED"/>
    <property type="match status" value="1"/>
</dbReference>
<dbReference type="Pfam" id="PF00651">
    <property type="entry name" value="BTB"/>
    <property type="match status" value="1"/>
</dbReference>
<gene>
    <name evidence="3" type="primary">AVEN_129505_1</name>
    <name evidence="3" type="ORF">CDAR_299431</name>
</gene>
<keyword evidence="4" id="KW-1185">Reference proteome</keyword>
<dbReference type="InterPro" id="IPR011333">
    <property type="entry name" value="SKP1/BTB/POZ_sf"/>
</dbReference>
<dbReference type="PANTHER" id="PTHR47274:SF1">
    <property type="entry name" value="BTB_POZ DOMAIN CONTAINING PROTEIN, EXPRESSED"/>
    <property type="match status" value="1"/>
</dbReference>
<dbReference type="InterPro" id="IPR000210">
    <property type="entry name" value="BTB/POZ_dom"/>
</dbReference>
<name>A0AAV4RMV6_9ARAC</name>
<evidence type="ECO:0000313" key="4">
    <source>
        <dbReference type="Proteomes" id="UP001054837"/>
    </source>
</evidence>
<dbReference type="Gene3D" id="1.25.40.420">
    <property type="match status" value="1"/>
</dbReference>
<feature type="domain" description="BTB" evidence="2">
    <location>
        <begin position="425"/>
        <end position="528"/>
    </location>
</feature>
<evidence type="ECO:0000256" key="1">
    <source>
        <dbReference type="ARBA" id="ARBA00002668"/>
    </source>
</evidence>
<evidence type="ECO:0000313" key="3">
    <source>
        <dbReference type="EMBL" id="GIY23029.1"/>
    </source>
</evidence>
<reference evidence="3 4" key="1">
    <citation type="submission" date="2021-06" db="EMBL/GenBank/DDBJ databases">
        <title>Caerostris darwini draft genome.</title>
        <authorList>
            <person name="Kono N."/>
            <person name="Arakawa K."/>
        </authorList>
    </citation>
    <scope>NUCLEOTIDE SEQUENCE [LARGE SCALE GENOMIC DNA]</scope>
</reference>
<proteinExistence type="predicted"/>
<evidence type="ECO:0000259" key="2">
    <source>
        <dbReference type="Pfam" id="PF00651"/>
    </source>
</evidence>
<dbReference type="Proteomes" id="UP001054837">
    <property type="component" value="Unassembled WGS sequence"/>
</dbReference>
<comment type="caution">
    <text evidence="3">The sequence shown here is derived from an EMBL/GenBank/DDBJ whole genome shotgun (WGS) entry which is preliminary data.</text>
</comment>
<organism evidence="3 4">
    <name type="scientific">Caerostris darwini</name>
    <dbReference type="NCBI Taxonomy" id="1538125"/>
    <lineage>
        <taxon>Eukaryota</taxon>
        <taxon>Metazoa</taxon>
        <taxon>Ecdysozoa</taxon>
        <taxon>Arthropoda</taxon>
        <taxon>Chelicerata</taxon>
        <taxon>Arachnida</taxon>
        <taxon>Araneae</taxon>
        <taxon>Araneomorphae</taxon>
        <taxon>Entelegynae</taxon>
        <taxon>Araneoidea</taxon>
        <taxon>Araneidae</taxon>
        <taxon>Caerostris</taxon>
    </lineage>
</organism>
<protein>
    <recommendedName>
        <fullName evidence="2">BTB domain-containing protein</fullName>
    </recommendedName>
</protein>